<dbReference type="Gene3D" id="3.40.462.20">
    <property type="match status" value="1"/>
</dbReference>
<evidence type="ECO:0000259" key="6">
    <source>
        <dbReference type="PROSITE" id="PS51387"/>
    </source>
</evidence>
<dbReference type="PROSITE" id="PS51387">
    <property type="entry name" value="FAD_PCMH"/>
    <property type="match status" value="1"/>
</dbReference>
<evidence type="ECO:0000313" key="8">
    <source>
        <dbReference type="Proteomes" id="UP000612055"/>
    </source>
</evidence>
<dbReference type="InterPro" id="IPR050416">
    <property type="entry name" value="FAD-linked_Oxidoreductase"/>
</dbReference>
<dbReference type="SUPFAM" id="SSF56176">
    <property type="entry name" value="FAD-binding/transporter-associated domain-like"/>
    <property type="match status" value="1"/>
</dbReference>
<keyword evidence="5" id="KW-0560">Oxidoreductase</keyword>
<dbReference type="GO" id="GO:0071949">
    <property type="term" value="F:FAD binding"/>
    <property type="evidence" value="ECO:0007669"/>
    <property type="project" value="InterPro"/>
</dbReference>
<comment type="similarity">
    <text evidence="2">Belongs to the oxygen-dependent FAD-linked oxidoreductase family.</text>
</comment>
<organism evidence="7 8">
    <name type="scientific">Edaphochlamys debaryana</name>
    <dbReference type="NCBI Taxonomy" id="47281"/>
    <lineage>
        <taxon>Eukaryota</taxon>
        <taxon>Viridiplantae</taxon>
        <taxon>Chlorophyta</taxon>
        <taxon>core chlorophytes</taxon>
        <taxon>Chlorophyceae</taxon>
        <taxon>CS clade</taxon>
        <taxon>Chlamydomonadales</taxon>
        <taxon>Chlamydomonadales incertae sedis</taxon>
        <taxon>Edaphochlamys</taxon>
    </lineage>
</organism>
<keyword evidence="4" id="KW-0274">FAD</keyword>
<dbReference type="Proteomes" id="UP000612055">
    <property type="component" value="Unassembled WGS sequence"/>
</dbReference>
<dbReference type="Gene3D" id="3.30.465.10">
    <property type="match status" value="1"/>
</dbReference>
<accession>A0A835Y7S3</accession>
<dbReference type="InterPro" id="IPR016169">
    <property type="entry name" value="FAD-bd_PCMH_sub2"/>
</dbReference>
<dbReference type="PANTHER" id="PTHR42973:SF39">
    <property type="entry name" value="FAD-BINDING PCMH-TYPE DOMAIN-CONTAINING PROTEIN"/>
    <property type="match status" value="1"/>
</dbReference>
<comment type="cofactor">
    <cofactor evidence="1">
        <name>FAD</name>
        <dbReference type="ChEBI" id="CHEBI:57692"/>
    </cofactor>
</comment>
<evidence type="ECO:0000313" key="7">
    <source>
        <dbReference type="EMBL" id="KAG2495756.1"/>
    </source>
</evidence>
<keyword evidence="8" id="KW-1185">Reference proteome</keyword>
<comment type="caution">
    <text evidence="7">The sequence shown here is derived from an EMBL/GenBank/DDBJ whole genome shotgun (WGS) entry which is preliminary data.</text>
</comment>
<gene>
    <name evidence="7" type="ORF">HYH03_006005</name>
</gene>
<dbReference type="GO" id="GO:0016491">
    <property type="term" value="F:oxidoreductase activity"/>
    <property type="evidence" value="ECO:0007669"/>
    <property type="project" value="UniProtKB-KW"/>
</dbReference>
<evidence type="ECO:0000256" key="2">
    <source>
        <dbReference type="ARBA" id="ARBA00005466"/>
    </source>
</evidence>
<protein>
    <recommendedName>
        <fullName evidence="6">FAD-binding PCMH-type domain-containing protein</fullName>
    </recommendedName>
</protein>
<reference evidence="7" key="1">
    <citation type="journal article" date="2020" name="bioRxiv">
        <title>Comparative genomics of Chlamydomonas.</title>
        <authorList>
            <person name="Craig R.J."/>
            <person name="Hasan A.R."/>
            <person name="Ness R.W."/>
            <person name="Keightley P.D."/>
        </authorList>
    </citation>
    <scope>NUCLEOTIDE SEQUENCE</scope>
    <source>
        <strain evidence="7">CCAP 11/70</strain>
    </source>
</reference>
<proteinExistence type="inferred from homology"/>
<dbReference type="InterPro" id="IPR016166">
    <property type="entry name" value="FAD-bd_PCMH"/>
</dbReference>
<dbReference type="InterPro" id="IPR006094">
    <property type="entry name" value="Oxid_FAD_bind_N"/>
</dbReference>
<sequence length="522" mass="52871">MERGPLAQPALVFKPRDAAEVLAACEVAQRHSVPISARGSGHQYGGVALTAAAGGLLLDLGELSGVQVDPASRTARVGPAARARALRSAAAPHGLHFPLPHLSDVALGGYVLGGGNGWGVRQWGAAADNVLEMQAVLLGGGAGGGQGEQGQGSAGAGGGGGGCRLVRVTAQSDPELFWGLRGGAPFLAVVTELVLALHPLPGPHLPGPLPCFHATFPPECLEQVVAWYRGFLAAAPPCLEPTVAVVGAGGEGEAGEGQAAGGGRSPRPHGPCPSMVVLSCHAFAAPGCAEVEAAFAQLRAVLPERRLSLSEGPLPYEEALSVLDPYWHWPGLCMYGHGTFVPPEALLPPSAPAAATSPAAAAAGGPSSCVVAALAAAAAALTSPKSILLLCPGAPSKAPGLEAWAQWTDSTGGGGGGGGGGGVAWRPAAERGSLGFRDLIFCSLYSMWTRTEAGPCADGDEAHVAWVRTTAAALEPHVVGLYVNEVMHDSPEHLPRSYEPGDLGRLRALKARCDPRGLLRKL</sequence>
<dbReference type="InterPro" id="IPR036318">
    <property type="entry name" value="FAD-bd_PCMH-like_sf"/>
</dbReference>
<dbReference type="OrthoDB" id="407275at2759"/>
<evidence type="ECO:0000256" key="5">
    <source>
        <dbReference type="ARBA" id="ARBA00023002"/>
    </source>
</evidence>
<dbReference type="Pfam" id="PF01565">
    <property type="entry name" value="FAD_binding_4"/>
    <property type="match status" value="1"/>
</dbReference>
<feature type="domain" description="FAD-binding PCMH-type" evidence="6">
    <location>
        <begin position="5"/>
        <end position="200"/>
    </location>
</feature>
<name>A0A835Y7S3_9CHLO</name>
<evidence type="ECO:0000256" key="3">
    <source>
        <dbReference type="ARBA" id="ARBA00022630"/>
    </source>
</evidence>
<keyword evidence="3" id="KW-0285">Flavoprotein</keyword>
<dbReference type="AlphaFoldDB" id="A0A835Y7S3"/>
<dbReference type="PANTHER" id="PTHR42973">
    <property type="entry name" value="BINDING OXIDOREDUCTASE, PUTATIVE (AFU_ORTHOLOGUE AFUA_1G17690)-RELATED"/>
    <property type="match status" value="1"/>
</dbReference>
<dbReference type="EMBL" id="JAEHOE010000022">
    <property type="protein sequence ID" value="KAG2495756.1"/>
    <property type="molecule type" value="Genomic_DNA"/>
</dbReference>
<evidence type="ECO:0000256" key="4">
    <source>
        <dbReference type="ARBA" id="ARBA00022827"/>
    </source>
</evidence>
<evidence type="ECO:0000256" key="1">
    <source>
        <dbReference type="ARBA" id="ARBA00001974"/>
    </source>
</evidence>